<keyword evidence="2" id="KW-0808">Transferase</keyword>
<dbReference type="Proteomes" id="UP000216475">
    <property type="component" value="Unassembled WGS sequence"/>
</dbReference>
<reference evidence="5 6" key="1">
    <citation type="submission" date="2017-07" db="EMBL/GenBank/DDBJ databases">
        <title>Isolation and whole genome analysis of endospore-forming bacteria from heroin.</title>
        <authorList>
            <person name="Kalinowski J."/>
            <person name="Ahrens B."/>
            <person name="Al-Dilaimi A."/>
            <person name="Winkler A."/>
            <person name="Wibberg D."/>
            <person name="Schleenbecker U."/>
            <person name="Ruckert C."/>
            <person name="Wolfel R."/>
            <person name="Grass G."/>
        </authorList>
    </citation>
    <scope>NUCLEOTIDE SEQUENCE [LARGE SCALE GENOMIC DNA]</scope>
    <source>
        <strain evidence="5 6">7509</strain>
    </source>
</reference>
<dbReference type="PANTHER" id="PTHR12526:SF629">
    <property type="entry name" value="TEICHURONIC ACID BIOSYNTHESIS GLYCOSYLTRANSFERASE TUAH-RELATED"/>
    <property type="match status" value="1"/>
</dbReference>
<organism evidence="5 6">
    <name type="scientific">Terribacillus saccharophilus</name>
    <dbReference type="NCBI Taxonomy" id="361277"/>
    <lineage>
        <taxon>Bacteria</taxon>
        <taxon>Bacillati</taxon>
        <taxon>Bacillota</taxon>
        <taxon>Bacilli</taxon>
        <taxon>Bacillales</taxon>
        <taxon>Bacillaceae</taxon>
        <taxon>Terribacillus</taxon>
    </lineage>
</organism>
<proteinExistence type="predicted"/>
<dbReference type="AlphaFoldDB" id="A0A268HI40"/>
<name>A0A268HI40_9BACI</name>
<evidence type="ECO:0000259" key="4">
    <source>
        <dbReference type="Pfam" id="PF09318"/>
    </source>
</evidence>
<evidence type="ECO:0000256" key="1">
    <source>
        <dbReference type="ARBA" id="ARBA00022676"/>
    </source>
</evidence>
<dbReference type="InterPro" id="IPR001296">
    <property type="entry name" value="Glyco_trans_1"/>
</dbReference>
<dbReference type="Pfam" id="PF00534">
    <property type="entry name" value="Glycos_transf_1"/>
    <property type="match status" value="1"/>
</dbReference>
<dbReference type="Pfam" id="PF09318">
    <property type="entry name" value="Glyco_trans_A_1"/>
    <property type="match status" value="1"/>
</dbReference>
<dbReference type="GO" id="GO:0016757">
    <property type="term" value="F:glycosyltransferase activity"/>
    <property type="evidence" value="ECO:0007669"/>
    <property type="project" value="UniProtKB-KW"/>
</dbReference>
<dbReference type="EMBL" id="NPBH01000003">
    <property type="protein sequence ID" value="PAE09551.1"/>
    <property type="molecule type" value="Genomic_DNA"/>
</dbReference>
<dbReference type="Gene3D" id="3.40.50.2000">
    <property type="entry name" value="Glycogen Phosphorylase B"/>
    <property type="match status" value="3"/>
</dbReference>
<gene>
    <name evidence="5" type="ORF">CHI12_00925</name>
</gene>
<feature type="domain" description="Glycosyl transferase 1" evidence="4">
    <location>
        <begin position="14"/>
        <end position="193"/>
    </location>
</feature>
<evidence type="ECO:0000313" key="5">
    <source>
        <dbReference type="EMBL" id="PAE09551.1"/>
    </source>
</evidence>
<dbReference type="RefSeq" id="WP_095268326.1">
    <property type="nucleotide sequence ID" value="NZ_NPBH01000003.1"/>
</dbReference>
<dbReference type="SUPFAM" id="SSF53756">
    <property type="entry name" value="UDP-Glycosyltransferase/glycogen phosphorylase"/>
    <property type="match status" value="1"/>
</dbReference>
<dbReference type="InterPro" id="IPR015397">
    <property type="entry name" value="Glyco_trans_A_1"/>
</dbReference>
<protein>
    <recommendedName>
        <fullName evidence="7">Glycosyl transferase family 1 domain-containing protein</fullName>
    </recommendedName>
</protein>
<evidence type="ECO:0008006" key="7">
    <source>
        <dbReference type="Google" id="ProtNLM"/>
    </source>
</evidence>
<feature type="domain" description="Glycosyl transferase family 1" evidence="3">
    <location>
        <begin position="323"/>
        <end position="480"/>
    </location>
</feature>
<comment type="caution">
    <text evidence="5">The sequence shown here is derived from an EMBL/GenBank/DDBJ whole genome shotgun (WGS) entry which is preliminary data.</text>
</comment>
<evidence type="ECO:0000256" key="2">
    <source>
        <dbReference type="ARBA" id="ARBA00022679"/>
    </source>
</evidence>
<evidence type="ECO:0000259" key="3">
    <source>
        <dbReference type="Pfam" id="PF00534"/>
    </source>
</evidence>
<dbReference type="PANTHER" id="PTHR12526">
    <property type="entry name" value="GLYCOSYLTRANSFERASE"/>
    <property type="match status" value="1"/>
</dbReference>
<sequence length="500" mass="57711">MNGNDIIFLMDAFRIKKGGLTKAVTSRANLLATKKERLFYLTLTFNPMHNATVHEAKSSGLLHSNVQVLNLFEELAEKSEQEGETTKRETNIEVREEGFTITESISDEHDAYRYYQDGFYVKYKRFRKDGSIVYIDYMNEARQRTTREEFSHDNVLLRTRHYNSSNGKPRLDRFYNRNGYCYLTIWVNEDKDQPGKCIHFPSGKEHSKFEDLAVEWIKDKFKEYSMTDPVVTVDQRPLDNIVFRLPAKKIAVMHMNHLASPYNDSTQIDPGYDSFFNDMDRFDDVVILTHEQKDDIENYFGRLTNYHVIPHSVPDADIEESSNFNPKKIITIGRLVKIKGVDDSLRAFRKVVDQIPDAQFDIYGLGKEEKNLRKLVKDLRLTKNVEFKGYTFNPLPLYQEAAVSLLTSKAEGFGLVITESLSVGTPMVLYNVKYGPKDIIRDNIDGVLVEHGNIDGIAEALIDLLSNQQKLTEMRAKAKEVSQRFSVERFQDSWLSVIDA</sequence>
<accession>A0A268HI40</accession>
<keyword evidence="1" id="KW-0328">Glycosyltransferase</keyword>
<evidence type="ECO:0000313" key="6">
    <source>
        <dbReference type="Proteomes" id="UP000216475"/>
    </source>
</evidence>